<reference evidence="7 8" key="1">
    <citation type="journal article" date="2015" name="Genome Announc.">
        <title>Expanding the biotechnology potential of lactobacilli through comparative genomics of 213 strains and associated genera.</title>
        <authorList>
            <person name="Sun Z."/>
            <person name="Harris H.M."/>
            <person name="McCann A."/>
            <person name="Guo C."/>
            <person name="Argimon S."/>
            <person name="Zhang W."/>
            <person name="Yang X."/>
            <person name="Jeffery I.B."/>
            <person name="Cooney J.C."/>
            <person name="Kagawa T.F."/>
            <person name="Liu W."/>
            <person name="Song Y."/>
            <person name="Salvetti E."/>
            <person name="Wrobel A."/>
            <person name="Rasinkangas P."/>
            <person name="Parkhill J."/>
            <person name="Rea M.C."/>
            <person name="O'Sullivan O."/>
            <person name="Ritari J."/>
            <person name="Douillard F.P."/>
            <person name="Paul Ross R."/>
            <person name="Yang R."/>
            <person name="Briner A.E."/>
            <person name="Felis G.E."/>
            <person name="de Vos W.M."/>
            <person name="Barrangou R."/>
            <person name="Klaenhammer T.R."/>
            <person name="Caufield P.W."/>
            <person name="Cui Y."/>
            <person name="Zhang H."/>
            <person name="O'Toole P.W."/>
        </authorList>
    </citation>
    <scope>NUCLEOTIDE SEQUENCE [LARGE SCALE GENOMIC DNA]</scope>
    <source>
        <strain evidence="7 8">JCM 15951</strain>
    </source>
</reference>
<organism evidence="7 8">
    <name type="scientific">Companilactobacillus crustorum JCM 15951</name>
    <dbReference type="NCBI Taxonomy" id="1423737"/>
    <lineage>
        <taxon>Bacteria</taxon>
        <taxon>Bacillati</taxon>
        <taxon>Bacillota</taxon>
        <taxon>Bacilli</taxon>
        <taxon>Lactobacillales</taxon>
        <taxon>Lactobacillaceae</taxon>
        <taxon>Companilactobacillus</taxon>
    </lineage>
</organism>
<dbReference type="GO" id="GO:0005829">
    <property type="term" value="C:cytosol"/>
    <property type="evidence" value="ECO:0007669"/>
    <property type="project" value="TreeGrafter"/>
</dbReference>
<dbReference type="PANTHER" id="PTHR23117">
    <property type="entry name" value="GUANYLATE KINASE-RELATED"/>
    <property type="match status" value="1"/>
</dbReference>
<comment type="caution">
    <text evidence="7">The sequence shown here is derived from an EMBL/GenBank/DDBJ whole genome shotgun (WGS) entry which is preliminary data.</text>
</comment>
<keyword evidence="4 7" id="KW-0418">Kinase</keyword>
<gene>
    <name evidence="7" type="ORF">FD26_GL001763</name>
</gene>
<evidence type="ECO:0000256" key="2">
    <source>
        <dbReference type="ARBA" id="ARBA00005790"/>
    </source>
</evidence>
<comment type="catalytic activity">
    <reaction evidence="5">
        <text>GMP + ATP = GDP + ADP</text>
        <dbReference type="Rhea" id="RHEA:20780"/>
        <dbReference type="ChEBI" id="CHEBI:30616"/>
        <dbReference type="ChEBI" id="CHEBI:58115"/>
        <dbReference type="ChEBI" id="CHEBI:58189"/>
        <dbReference type="ChEBI" id="CHEBI:456216"/>
        <dbReference type="EC" id="2.7.4.8"/>
    </reaction>
</comment>
<comment type="function">
    <text evidence="1">Essential for recycling GMP and indirectly, cGMP.</text>
</comment>
<dbReference type="Proteomes" id="UP000050964">
    <property type="component" value="Unassembled WGS sequence"/>
</dbReference>
<protein>
    <submittedName>
        <fullName evidence="7">Guanylate kinase</fullName>
    </submittedName>
</protein>
<evidence type="ECO:0000256" key="1">
    <source>
        <dbReference type="ARBA" id="ARBA00003531"/>
    </source>
</evidence>
<evidence type="ECO:0000256" key="5">
    <source>
        <dbReference type="ARBA" id="ARBA00048594"/>
    </source>
</evidence>
<dbReference type="PRINTS" id="PR01100">
    <property type="entry name" value="SHIKIMTKNASE"/>
</dbReference>
<dbReference type="AlphaFoldDB" id="A0A837REL5"/>
<dbReference type="PROSITE" id="PS50052">
    <property type="entry name" value="GUANYLATE_KINASE_2"/>
    <property type="match status" value="1"/>
</dbReference>
<evidence type="ECO:0000259" key="6">
    <source>
        <dbReference type="PROSITE" id="PS50052"/>
    </source>
</evidence>
<dbReference type="PANTHER" id="PTHR23117:SF13">
    <property type="entry name" value="GUANYLATE KINASE"/>
    <property type="match status" value="1"/>
</dbReference>
<dbReference type="CDD" id="cd00071">
    <property type="entry name" value="GMPK"/>
    <property type="match status" value="1"/>
</dbReference>
<dbReference type="Pfam" id="PF00625">
    <property type="entry name" value="Guanylate_kin"/>
    <property type="match status" value="1"/>
</dbReference>
<name>A0A837REL5_9LACO</name>
<comment type="similarity">
    <text evidence="2">Belongs to the guanylate kinase family.</text>
</comment>
<evidence type="ECO:0000313" key="7">
    <source>
        <dbReference type="EMBL" id="KRK41115.1"/>
    </source>
</evidence>
<proteinExistence type="inferred from homology"/>
<dbReference type="SMART" id="SM00072">
    <property type="entry name" value="GuKc"/>
    <property type="match status" value="1"/>
</dbReference>
<dbReference type="GO" id="GO:0004385">
    <property type="term" value="F:GMP kinase activity"/>
    <property type="evidence" value="ECO:0007669"/>
    <property type="project" value="UniProtKB-EC"/>
</dbReference>
<evidence type="ECO:0000313" key="8">
    <source>
        <dbReference type="Proteomes" id="UP000050964"/>
    </source>
</evidence>
<dbReference type="InterPro" id="IPR008144">
    <property type="entry name" value="Guanylate_kin-like_dom"/>
</dbReference>
<sequence>MGVPRMDKKIIVITGASGTGKTTISKHLQNTYHIPSVITHTTRLPRDGEKDGIDYYFETKDSFLKNHYLEKVEYSGHWYGSSEESLNKTWEEYDAASIVVDTQGAISYKEKYGKKAVVIFLRVDLETVTQRLSQRGDDKDRLKMRINSEEFRRDLEIPAELQGKCYEITNDNIENTKKNVNKVLKSEEIK</sequence>
<dbReference type="InterPro" id="IPR008145">
    <property type="entry name" value="GK/Ca_channel_bsu"/>
</dbReference>
<accession>A0A837REL5</accession>
<evidence type="ECO:0000256" key="3">
    <source>
        <dbReference type="ARBA" id="ARBA00022679"/>
    </source>
</evidence>
<keyword evidence="3" id="KW-0808">Transferase</keyword>
<dbReference type="EMBL" id="AZDB01000056">
    <property type="protein sequence ID" value="KRK41115.1"/>
    <property type="molecule type" value="Genomic_DNA"/>
</dbReference>
<dbReference type="Gene3D" id="3.40.50.300">
    <property type="entry name" value="P-loop containing nucleotide triphosphate hydrolases"/>
    <property type="match status" value="1"/>
</dbReference>
<dbReference type="SUPFAM" id="SSF52540">
    <property type="entry name" value="P-loop containing nucleoside triphosphate hydrolases"/>
    <property type="match status" value="1"/>
</dbReference>
<feature type="domain" description="Guanylate kinase-like" evidence="6">
    <location>
        <begin position="8"/>
        <end position="185"/>
    </location>
</feature>
<evidence type="ECO:0000256" key="4">
    <source>
        <dbReference type="ARBA" id="ARBA00022777"/>
    </source>
</evidence>
<dbReference type="InterPro" id="IPR027417">
    <property type="entry name" value="P-loop_NTPase"/>
</dbReference>